<evidence type="ECO:0000313" key="3">
    <source>
        <dbReference type="EMBL" id="GAA4869869.1"/>
    </source>
</evidence>
<name>A0ABP9E5J5_9ACTN</name>
<dbReference type="Proteomes" id="UP001501752">
    <property type="component" value="Unassembled WGS sequence"/>
</dbReference>
<accession>A0ABP9E5J5</accession>
<reference evidence="4" key="1">
    <citation type="journal article" date="2019" name="Int. J. Syst. Evol. Microbiol.">
        <title>The Global Catalogue of Microorganisms (GCM) 10K type strain sequencing project: providing services to taxonomists for standard genome sequencing and annotation.</title>
        <authorList>
            <consortium name="The Broad Institute Genomics Platform"/>
            <consortium name="The Broad Institute Genome Sequencing Center for Infectious Disease"/>
            <person name="Wu L."/>
            <person name="Ma J."/>
        </authorList>
    </citation>
    <scope>NUCLEOTIDE SEQUENCE [LARGE SCALE GENOMIC DNA]</scope>
    <source>
        <strain evidence="4">JCM 13006</strain>
    </source>
</reference>
<organism evidence="3 4">
    <name type="scientific">Kitasatospora terrestris</name>
    <dbReference type="NCBI Taxonomy" id="258051"/>
    <lineage>
        <taxon>Bacteria</taxon>
        <taxon>Bacillati</taxon>
        <taxon>Actinomycetota</taxon>
        <taxon>Actinomycetes</taxon>
        <taxon>Kitasatosporales</taxon>
        <taxon>Streptomycetaceae</taxon>
        <taxon>Kitasatospora</taxon>
    </lineage>
</organism>
<feature type="region of interest" description="Disordered" evidence="1">
    <location>
        <begin position="1"/>
        <end position="20"/>
    </location>
</feature>
<keyword evidence="4" id="KW-1185">Reference proteome</keyword>
<dbReference type="Pfam" id="PF08378">
    <property type="entry name" value="NERD"/>
    <property type="match status" value="1"/>
</dbReference>
<evidence type="ECO:0000313" key="4">
    <source>
        <dbReference type="Proteomes" id="UP001501752"/>
    </source>
</evidence>
<evidence type="ECO:0000256" key="1">
    <source>
        <dbReference type="SAM" id="MobiDB-lite"/>
    </source>
</evidence>
<gene>
    <name evidence="3" type="ORF">GCM10023235_55760</name>
</gene>
<comment type="caution">
    <text evidence="3">The sequence shown here is derived from an EMBL/GenBank/DDBJ whole genome shotgun (WGS) entry which is preliminary data.</text>
</comment>
<evidence type="ECO:0000259" key="2">
    <source>
        <dbReference type="Pfam" id="PF08378"/>
    </source>
</evidence>
<proteinExistence type="predicted"/>
<dbReference type="RefSeq" id="WP_345699624.1">
    <property type="nucleotide sequence ID" value="NZ_BAABIS010000001.1"/>
</dbReference>
<feature type="compositionally biased region" description="Polar residues" evidence="1">
    <location>
        <begin position="1"/>
        <end position="15"/>
    </location>
</feature>
<dbReference type="InterPro" id="IPR011528">
    <property type="entry name" value="NERD"/>
</dbReference>
<feature type="domain" description="NERD" evidence="2">
    <location>
        <begin position="117"/>
        <end position="174"/>
    </location>
</feature>
<dbReference type="EMBL" id="BAABIS010000001">
    <property type="protein sequence ID" value="GAA4869869.1"/>
    <property type="molecule type" value="Genomic_DNA"/>
</dbReference>
<protein>
    <recommendedName>
        <fullName evidence="2">NERD domain-containing protein</fullName>
    </recommendedName>
</protein>
<sequence>MTVTPQRVSQTNTPGASARREAARLRAGTIRTVEPQRLYTIRSKGKCAVVATAYALAWVLLAYIAELGISLGLIAVLIGAIAYATARRRPVVGWSEPKTYKVPATPEALKEAERWERGAEGEEATYRILKPLEREGWVILNDRRIPERTANLDHILIGPQRQLLVIDSKNWKPVPGADVRPRSETTLMYGRWDCTEQVQKLLAEIESSLRDMLGEPQAVMVIHRAPMWGPLLRCRGVYVVSPERLVSWVRQSNKNPHLRVDLAAHIDYAFRPYV</sequence>